<dbReference type="EMBL" id="JBEDUW010000001">
    <property type="protein sequence ID" value="KAK9948731.1"/>
    <property type="molecule type" value="Genomic_DNA"/>
</dbReference>
<organism evidence="3 4">
    <name type="scientific">Rubus argutus</name>
    <name type="common">Southern blackberry</name>
    <dbReference type="NCBI Taxonomy" id="59490"/>
    <lineage>
        <taxon>Eukaryota</taxon>
        <taxon>Viridiplantae</taxon>
        <taxon>Streptophyta</taxon>
        <taxon>Embryophyta</taxon>
        <taxon>Tracheophyta</taxon>
        <taxon>Spermatophyta</taxon>
        <taxon>Magnoliopsida</taxon>
        <taxon>eudicotyledons</taxon>
        <taxon>Gunneridae</taxon>
        <taxon>Pentapetalae</taxon>
        <taxon>rosids</taxon>
        <taxon>fabids</taxon>
        <taxon>Rosales</taxon>
        <taxon>Rosaceae</taxon>
        <taxon>Rosoideae</taxon>
        <taxon>Rosoideae incertae sedis</taxon>
        <taxon>Rubus</taxon>
    </lineage>
</organism>
<reference evidence="3 4" key="1">
    <citation type="journal article" date="2023" name="G3 (Bethesda)">
        <title>A chromosome-length genome assembly and annotation of blackberry (Rubus argutus, cv. 'Hillquist').</title>
        <authorList>
            <person name="Bruna T."/>
            <person name="Aryal R."/>
            <person name="Dudchenko O."/>
            <person name="Sargent D.J."/>
            <person name="Mead D."/>
            <person name="Buti M."/>
            <person name="Cavallini A."/>
            <person name="Hytonen T."/>
            <person name="Andres J."/>
            <person name="Pham M."/>
            <person name="Weisz D."/>
            <person name="Mascagni F."/>
            <person name="Usai G."/>
            <person name="Natali L."/>
            <person name="Bassil N."/>
            <person name="Fernandez G.E."/>
            <person name="Lomsadze A."/>
            <person name="Armour M."/>
            <person name="Olukolu B."/>
            <person name="Poorten T."/>
            <person name="Britton C."/>
            <person name="Davik J."/>
            <person name="Ashrafi H."/>
            <person name="Aiden E.L."/>
            <person name="Borodovsky M."/>
            <person name="Worthington M."/>
        </authorList>
    </citation>
    <scope>NUCLEOTIDE SEQUENCE [LARGE SCALE GENOMIC DNA]</scope>
    <source>
        <strain evidence="3">PI 553951</strain>
    </source>
</reference>
<keyword evidence="1" id="KW-0732">Signal</keyword>
<evidence type="ECO:0000313" key="3">
    <source>
        <dbReference type="EMBL" id="KAK9948731.1"/>
    </source>
</evidence>
<evidence type="ECO:0000313" key="4">
    <source>
        <dbReference type="Proteomes" id="UP001457282"/>
    </source>
</evidence>
<dbReference type="InterPro" id="IPR001283">
    <property type="entry name" value="CRISP-related"/>
</dbReference>
<dbReference type="PANTHER" id="PTHR10334">
    <property type="entry name" value="CYSTEINE-RICH SECRETORY PROTEIN-RELATED"/>
    <property type="match status" value="1"/>
</dbReference>
<evidence type="ECO:0000256" key="1">
    <source>
        <dbReference type="SAM" id="SignalP"/>
    </source>
</evidence>
<dbReference type="AlphaFoldDB" id="A0AAW1YJC6"/>
<dbReference type="SMART" id="SM00198">
    <property type="entry name" value="SCP"/>
    <property type="match status" value="1"/>
</dbReference>
<feature type="domain" description="SCP" evidence="2">
    <location>
        <begin position="42"/>
        <end position="191"/>
    </location>
</feature>
<dbReference type="Pfam" id="PF00188">
    <property type="entry name" value="CAP"/>
    <property type="match status" value="1"/>
</dbReference>
<dbReference type="PRINTS" id="PR00837">
    <property type="entry name" value="V5TPXLIKE"/>
</dbReference>
<proteinExistence type="predicted"/>
<accession>A0AAW1YJC6</accession>
<keyword evidence="4" id="KW-1185">Reference proteome</keyword>
<comment type="caution">
    <text evidence="3">The sequence shown here is derived from an EMBL/GenBank/DDBJ whole genome shotgun (WGS) entry which is preliminary data.</text>
</comment>
<dbReference type="FunFam" id="3.40.33.10:FF:000004">
    <property type="entry name" value="CAP, cysteine-rich secretory protein, antigen 5"/>
    <property type="match status" value="1"/>
</dbReference>
<evidence type="ECO:0000259" key="2">
    <source>
        <dbReference type="SMART" id="SM00198"/>
    </source>
</evidence>
<gene>
    <name evidence="3" type="ORF">M0R45_004295</name>
</gene>
<dbReference type="InterPro" id="IPR014044">
    <property type="entry name" value="CAP_dom"/>
</dbReference>
<dbReference type="Proteomes" id="UP001457282">
    <property type="component" value="Unassembled WGS sequence"/>
</dbReference>
<dbReference type="Gene3D" id="3.40.33.10">
    <property type="entry name" value="CAP"/>
    <property type="match status" value="1"/>
</dbReference>
<sequence>MAYVLVVVVAMALAVCDTQYHSSAHRITYIYKRDPNFLPISLAAPQFLEAHNKARAAVGVGPLKWSPSLANFATKLVSNMVDGKRDCNFADLSRRSRSRMYHIGSSNQHWAGGWLLKPRMVVDKWVEEKKYYNHTDNSCKLRHKCGSYTQVVWRKSLEVGCAQKTCYKFNRWVEMSGITICFYSPRGNVPGQRPY</sequence>
<dbReference type="SUPFAM" id="SSF55797">
    <property type="entry name" value="PR-1-like"/>
    <property type="match status" value="1"/>
</dbReference>
<name>A0AAW1YJC6_RUBAR</name>
<protein>
    <recommendedName>
        <fullName evidence="2">SCP domain-containing protein</fullName>
    </recommendedName>
</protein>
<dbReference type="InterPro" id="IPR035940">
    <property type="entry name" value="CAP_sf"/>
</dbReference>
<feature type="chain" id="PRO_5043923666" description="SCP domain-containing protein" evidence="1">
    <location>
        <begin position="19"/>
        <end position="195"/>
    </location>
</feature>
<feature type="signal peptide" evidence="1">
    <location>
        <begin position="1"/>
        <end position="18"/>
    </location>
</feature>